<dbReference type="EMBL" id="RCZG01000001">
    <property type="protein sequence ID" value="TPG36986.1"/>
    <property type="molecule type" value="Genomic_DNA"/>
</dbReference>
<accession>A0A502EKG2</accession>
<dbReference type="Pfam" id="PF07849">
    <property type="entry name" value="DUF1641"/>
    <property type="match status" value="1"/>
</dbReference>
<sequence length="177" mass="18630">MTANVRALELSPADQLREKLDDPRVAESLNSLLEHADLLAILVSGLDGLVRRSDTLSDNITSAIGEFKGEAKGSVPSMESMKEMVGGLAQSLGPLFFSLVGAAPAINELLAKLSDPEATKVIGKLGDALVEGKAAADQNRNGSKGFFGILRTAKDPDVARGVGFLLQVAKSFGRQLR</sequence>
<reference evidence="1 2" key="1">
    <citation type="journal article" date="2019" name="Environ. Microbiol.">
        <title>Species interactions and distinct microbial communities in high Arctic permafrost affected cryosols are associated with the CH4 and CO2 gas fluxes.</title>
        <authorList>
            <person name="Altshuler I."/>
            <person name="Hamel J."/>
            <person name="Turney S."/>
            <person name="Magnuson E."/>
            <person name="Levesque R."/>
            <person name="Greer C."/>
            <person name="Whyte L.G."/>
        </authorList>
    </citation>
    <scope>NUCLEOTIDE SEQUENCE [LARGE SCALE GENOMIC DNA]</scope>
    <source>
        <strain evidence="1 2">S5.20</strain>
    </source>
</reference>
<gene>
    <name evidence="1" type="ORF">EAH80_03675</name>
</gene>
<dbReference type="InterPro" id="IPR012440">
    <property type="entry name" value="DUF1641"/>
</dbReference>
<evidence type="ECO:0000313" key="2">
    <source>
        <dbReference type="Proteomes" id="UP000320095"/>
    </source>
</evidence>
<dbReference type="OrthoDB" id="3789971at2"/>
<dbReference type="AlphaFoldDB" id="A0A502EKG2"/>
<proteinExistence type="predicted"/>
<dbReference type="RefSeq" id="WP_140688024.1">
    <property type="nucleotide sequence ID" value="NZ_RCZG01000001.1"/>
</dbReference>
<comment type="caution">
    <text evidence="1">The sequence shown here is derived from an EMBL/GenBank/DDBJ whole genome shotgun (WGS) entry which is preliminary data.</text>
</comment>
<dbReference type="PANTHER" id="PTHR39180">
    <property type="match status" value="1"/>
</dbReference>
<organism evidence="1 2">
    <name type="scientific">Mycolicibacterium hodleri</name>
    <dbReference type="NCBI Taxonomy" id="49897"/>
    <lineage>
        <taxon>Bacteria</taxon>
        <taxon>Bacillati</taxon>
        <taxon>Actinomycetota</taxon>
        <taxon>Actinomycetes</taxon>
        <taxon>Mycobacteriales</taxon>
        <taxon>Mycobacteriaceae</taxon>
        <taxon>Mycolicibacterium</taxon>
    </lineage>
</organism>
<protein>
    <submittedName>
        <fullName evidence="1">DUF1641 domain-containing protein</fullName>
    </submittedName>
</protein>
<name>A0A502EKG2_9MYCO</name>
<dbReference type="Proteomes" id="UP000320095">
    <property type="component" value="Unassembled WGS sequence"/>
</dbReference>
<evidence type="ECO:0000313" key="1">
    <source>
        <dbReference type="EMBL" id="TPG36986.1"/>
    </source>
</evidence>
<dbReference type="PANTHER" id="PTHR39180:SF2">
    <property type="entry name" value="DUF1641 DOMAIN-CONTAINING PROTEIN"/>
    <property type="match status" value="1"/>
</dbReference>
<keyword evidence="2" id="KW-1185">Reference proteome</keyword>